<gene>
    <name evidence="1" type="ORF">SDC9_98472</name>
</gene>
<reference evidence="1" key="1">
    <citation type="submission" date="2019-08" db="EMBL/GenBank/DDBJ databases">
        <authorList>
            <person name="Kucharzyk K."/>
            <person name="Murdoch R.W."/>
            <person name="Higgins S."/>
            <person name="Loffler F."/>
        </authorList>
    </citation>
    <scope>NUCLEOTIDE SEQUENCE</scope>
</reference>
<dbReference type="AlphaFoldDB" id="A0A645AHG3"/>
<organism evidence="1">
    <name type="scientific">bioreactor metagenome</name>
    <dbReference type="NCBI Taxonomy" id="1076179"/>
    <lineage>
        <taxon>unclassified sequences</taxon>
        <taxon>metagenomes</taxon>
        <taxon>ecological metagenomes</taxon>
    </lineage>
</organism>
<comment type="caution">
    <text evidence="1">The sequence shown here is derived from an EMBL/GenBank/DDBJ whole genome shotgun (WGS) entry which is preliminary data.</text>
</comment>
<name>A0A645AHG3_9ZZZZ</name>
<dbReference type="EMBL" id="VSSQ01013541">
    <property type="protein sequence ID" value="MPM51721.1"/>
    <property type="molecule type" value="Genomic_DNA"/>
</dbReference>
<proteinExistence type="predicted"/>
<accession>A0A645AHG3</accession>
<evidence type="ECO:0000313" key="1">
    <source>
        <dbReference type="EMBL" id="MPM51721.1"/>
    </source>
</evidence>
<sequence length="243" mass="27074">MIVAAQRIDLRRTALMDHLGALLCGDQRQRLRHDLVERTRAQTAAHHQQFQRTGTTCKTSRRIGLLRKRGAQRVAHPLPLLEHVRERGEDAVGHASQYLVGHAGDRILLVQHQRLAGQHRHHSAGEGDIAAHADHNVRLEAPHHRQRLPECAQQIQRQQHQRHHALATHAGEIDGLQRKPLGRNDARLHAAGRTQPVHIPAAIAQFFSHGQAGEDVAAGAASHHERGALLAHTRPPRMSNLFS</sequence>
<protein>
    <submittedName>
        <fullName evidence="1">Uncharacterized protein</fullName>
    </submittedName>
</protein>